<dbReference type="InterPro" id="IPR001910">
    <property type="entry name" value="Inosine/uridine_hydrolase_dom"/>
</dbReference>
<dbReference type="Pfam" id="PF01156">
    <property type="entry name" value="IU_nuc_hydro"/>
    <property type="match status" value="1"/>
</dbReference>
<dbReference type="AlphaFoldDB" id="A0A1B1YFL6"/>
<keyword evidence="2" id="KW-0326">Glycosidase</keyword>
<evidence type="ECO:0000313" key="5">
    <source>
        <dbReference type="Proteomes" id="UP000092971"/>
    </source>
</evidence>
<gene>
    <name evidence="4" type="ORF">CSTERTH_11215</name>
</gene>
<dbReference type="PANTHER" id="PTHR12304:SF4">
    <property type="entry name" value="URIDINE NUCLEOSIDASE"/>
    <property type="match status" value="1"/>
</dbReference>
<dbReference type="InterPro" id="IPR036452">
    <property type="entry name" value="Ribo_hydro-like"/>
</dbReference>
<dbReference type="OrthoDB" id="2530052at2"/>
<dbReference type="SUPFAM" id="SSF53590">
    <property type="entry name" value="Nucleoside hydrolase"/>
    <property type="match status" value="1"/>
</dbReference>
<proteinExistence type="predicted"/>
<dbReference type="EMBL" id="CP014672">
    <property type="protein sequence ID" value="ANW99559.1"/>
    <property type="molecule type" value="Genomic_DNA"/>
</dbReference>
<dbReference type="PANTHER" id="PTHR12304">
    <property type="entry name" value="INOSINE-URIDINE PREFERRING NUCLEOSIDE HYDROLASE"/>
    <property type="match status" value="1"/>
</dbReference>
<dbReference type="GO" id="GO:0008477">
    <property type="term" value="F:purine nucleosidase activity"/>
    <property type="evidence" value="ECO:0007669"/>
    <property type="project" value="TreeGrafter"/>
</dbReference>
<dbReference type="Proteomes" id="UP000092971">
    <property type="component" value="Chromosome"/>
</dbReference>
<accession>A0A1B1YFL6</accession>
<organism evidence="4 5">
    <name type="scientific">Thermoclostridium stercorarium subsp. thermolacticum DSM 2910</name>
    <dbReference type="NCBI Taxonomy" id="1121336"/>
    <lineage>
        <taxon>Bacteria</taxon>
        <taxon>Bacillati</taxon>
        <taxon>Bacillota</taxon>
        <taxon>Clostridia</taxon>
        <taxon>Eubacteriales</taxon>
        <taxon>Oscillospiraceae</taxon>
        <taxon>Thermoclostridium</taxon>
    </lineage>
</organism>
<reference evidence="4 5" key="1">
    <citation type="submission" date="2016-02" db="EMBL/GenBank/DDBJ databases">
        <title>Comparison of Clostridium stercorarium subspecies using comparative genomics and transcriptomics.</title>
        <authorList>
            <person name="Schellenberg J."/>
            <person name="Thallinger G."/>
            <person name="Levin D.B."/>
            <person name="Zhang X."/>
            <person name="Alvare G."/>
            <person name="Fristensky B."/>
            <person name="Sparling R."/>
        </authorList>
    </citation>
    <scope>NUCLEOTIDE SEQUENCE [LARGE SCALE GENOMIC DNA]</scope>
    <source>
        <strain evidence="4 5">DSM 2910</strain>
    </source>
</reference>
<protein>
    <submittedName>
        <fullName evidence="4">Nucleoside hydrolase</fullName>
    </submittedName>
</protein>
<feature type="domain" description="Inosine/uridine-preferring nucleoside hydrolase" evidence="3">
    <location>
        <begin position="15"/>
        <end position="246"/>
    </location>
</feature>
<keyword evidence="1 4" id="KW-0378">Hydrolase</keyword>
<dbReference type="InterPro" id="IPR023186">
    <property type="entry name" value="IUNH"/>
</dbReference>
<dbReference type="GO" id="GO:0005829">
    <property type="term" value="C:cytosol"/>
    <property type="evidence" value="ECO:0007669"/>
    <property type="project" value="TreeGrafter"/>
</dbReference>
<sequence length="296" mass="34179">MKHRFDIPDTKKIRLIIDTDAKNEADDQFAIVHALLTPRFIVKGIIAAHFGTQRTAKSMQESYEECVKILELMDLTSEVKVYHGAEAKIPDEHTPMPSEGADLIIREAMSDSDKPLYVIFLGPLTDLASAYLKEPAIENRLTAIWIGGGAWPNGEREFNLGNDIDAANVVMRSNIPLWQVPRYVYTTMRVSLAVKVKPYGKIGEYLFRQLYDLNFKLKDNMRFPKGEMWSLGDSPAVSLLLDPHEYHYEMKPAPRITPDMRYVHYQNERFIRVYNYVDPRFTLEDFFAKLKLHYGE</sequence>
<dbReference type="GO" id="GO:0006152">
    <property type="term" value="P:purine nucleoside catabolic process"/>
    <property type="evidence" value="ECO:0007669"/>
    <property type="project" value="TreeGrafter"/>
</dbReference>
<name>A0A1B1YFL6_THEST</name>
<evidence type="ECO:0000313" key="4">
    <source>
        <dbReference type="EMBL" id="ANW99559.1"/>
    </source>
</evidence>
<dbReference type="RefSeq" id="WP_054632633.1">
    <property type="nucleotide sequence ID" value="NZ_CP014672.1"/>
</dbReference>
<evidence type="ECO:0000256" key="1">
    <source>
        <dbReference type="ARBA" id="ARBA00022801"/>
    </source>
</evidence>
<evidence type="ECO:0000256" key="2">
    <source>
        <dbReference type="ARBA" id="ARBA00023295"/>
    </source>
</evidence>
<evidence type="ECO:0000259" key="3">
    <source>
        <dbReference type="Pfam" id="PF01156"/>
    </source>
</evidence>
<dbReference type="Gene3D" id="3.90.245.10">
    <property type="entry name" value="Ribonucleoside hydrolase-like"/>
    <property type="match status" value="1"/>
</dbReference>